<proteinExistence type="predicted"/>
<dbReference type="Gene3D" id="2.160.20.80">
    <property type="entry name" value="E3 ubiquitin-protein ligase SopA"/>
    <property type="match status" value="1"/>
</dbReference>
<evidence type="ECO:0000313" key="4">
    <source>
        <dbReference type="Proteomes" id="UP000540412"/>
    </source>
</evidence>
<keyword evidence="4" id="KW-1185">Reference proteome</keyword>
<evidence type="ECO:0000256" key="2">
    <source>
        <dbReference type="SAM" id="Phobius"/>
    </source>
</evidence>
<reference evidence="3 4" key="1">
    <citation type="submission" date="2020-08" db="EMBL/GenBank/DDBJ databases">
        <title>Sequencing the genomes of 1000 actinobacteria strains.</title>
        <authorList>
            <person name="Klenk H.-P."/>
        </authorList>
    </citation>
    <scope>NUCLEOTIDE SEQUENCE [LARGE SCALE GENOMIC DNA]</scope>
    <source>
        <strain evidence="3 4">DSM 43582</strain>
    </source>
</reference>
<organism evidence="3 4">
    <name type="scientific">Nocardia transvalensis</name>
    <dbReference type="NCBI Taxonomy" id="37333"/>
    <lineage>
        <taxon>Bacteria</taxon>
        <taxon>Bacillati</taxon>
        <taxon>Actinomycetota</taxon>
        <taxon>Actinomycetes</taxon>
        <taxon>Mycobacteriales</taxon>
        <taxon>Nocardiaceae</taxon>
        <taxon>Nocardia</taxon>
    </lineage>
</organism>
<feature type="transmembrane region" description="Helical" evidence="2">
    <location>
        <begin position="20"/>
        <end position="41"/>
    </location>
</feature>
<dbReference type="Proteomes" id="UP000540412">
    <property type="component" value="Unassembled WGS sequence"/>
</dbReference>
<feature type="region of interest" description="Disordered" evidence="1">
    <location>
        <begin position="456"/>
        <end position="478"/>
    </location>
</feature>
<name>A0A7W9P949_9NOCA</name>
<dbReference type="RefSeq" id="WP_040749440.1">
    <property type="nucleotide sequence ID" value="NZ_JACHIT010000001.1"/>
</dbReference>
<evidence type="ECO:0000256" key="1">
    <source>
        <dbReference type="SAM" id="MobiDB-lite"/>
    </source>
</evidence>
<dbReference type="Pfam" id="PF13576">
    <property type="entry name" value="Pentapeptide_3"/>
    <property type="match status" value="1"/>
</dbReference>
<dbReference type="InterPro" id="IPR001646">
    <property type="entry name" value="5peptide_repeat"/>
</dbReference>
<keyword evidence="2" id="KW-1133">Transmembrane helix</keyword>
<dbReference type="SUPFAM" id="SSF141571">
    <property type="entry name" value="Pentapeptide repeat-like"/>
    <property type="match status" value="1"/>
</dbReference>
<evidence type="ECO:0000313" key="3">
    <source>
        <dbReference type="EMBL" id="MBB5911444.1"/>
    </source>
</evidence>
<feature type="transmembrane region" description="Helical" evidence="2">
    <location>
        <begin position="61"/>
        <end position="79"/>
    </location>
</feature>
<feature type="compositionally biased region" description="Pro residues" evidence="1">
    <location>
        <begin position="463"/>
        <end position="478"/>
    </location>
</feature>
<sequence>MRRRGKWGGRLGRRMRRSALLLSVVTAVLGGLAISGLAWWTLWLLLGAKTETPNQVDLTKIALSVTAGIGGAVALVVAYRRQRDNERGRFAELFGAAAKQLGDPDVAVRIAGVYAMAGVADEFSAGGRRQQCIDVLCGYLRLPYDPRDGANHLVSRKETGAGEVVVERAYQIRQNDSEVRRTIVAVIVAHLRRKAETSWSAYNFDFDDAILEDVDFRYAIFAGKHTHFRGACFTGSRTANFEFVQFLGKHVTFHGAVFGSPTLFRGARFTGTEAEDVSTGRSGTSFVDATFTGPVSFEGAEFGGPRTRFTGATFSGDETSFAGARFDAEATRFDSATFDGGRVRLDRCAFAGGQVSFAGARFYAERTSFDGARLGAKARWRHTGSDAVDFTRAEFHGAVSFAGARFEGTAADFTAGDFFGEISFRRTEFAAKATRFDHPTAWVGVTVDWDEDLTRRPTHLSPLPWPPVPATPPPTPPT</sequence>
<protein>
    <submittedName>
        <fullName evidence="3">Uncharacterized protein YjbI with pentapeptide repeats</fullName>
    </submittedName>
</protein>
<accession>A0A7W9P949</accession>
<dbReference type="AlphaFoldDB" id="A0A7W9P949"/>
<keyword evidence="2" id="KW-0812">Transmembrane</keyword>
<comment type="caution">
    <text evidence="3">The sequence shown here is derived from an EMBL/GenBank/DDBJ whole genome shotgun (WGS) entry which is preliminary data.</text>
</comment>
<keyword evidence="2" id="KW-0472">Membrane</keyword>
<gene>
    <name evidence="3" type="ORF">BJY24_000311</name>
</gene>
<dbReference type="EMBL" id="JACHIT010000001">
    <property type="protein sequence ID" value="MBB5911444.1"/>
    <property type="molecule type" value="Genomic_DNA"/>
</dbReference>